<reference evidence="2" key="1">
    <citation type="submission" date="2020-12" db="EMBL/GenBank/DDBJ databases">
        <title>Bacterial taxonomy.</title>
        <authorList>
            <person name="Pan X."/>
        </authorList>
    </citation>
    <scope>NUCLEOTIDE SEQUENCE</scope>
    <source>
        <strain evidence="2">M0105</strain>
    </source>
</reference>
<dbReference type="PANTHER" id="PTHR34512:SF30">
    <property type="entry name" value="OUTER MEMBRANE PROTEIN ASSEMBLY FACTOR BAMB"/>
    <property type="match status" value="1"/>
</dbReference>
<comment type="caution">
    <text evidence="2">The sequence shown here is derived from an EMBL/GenBank/DDBJ whole genome shotgun (WGS) entry which is preliminary data.</text>
</comment>
<proteinExistence type="predicted"/>
<evidence type="ECO:0000313" key="2">
    <source>
        <dbReference type="EMBL" id="MBK0397820.1"/>
    </source>
</evidence>
<gene>
    <name evidence="2" type="ORF">H0I76_01340</name>
</gene>
<organism evidence="2 3">
    <name type="scientific">Thermohalobaculum xanthum</name>
    <dbReference type="NCBI Taxonomy" id="2753746"/>
    <lineage>
        <taxon>Bacteria</taxon>
        <taxon>Pseudomonadati</taxon>
        <taxon>Pseudomonadota</taxon>
        <taxon>Alphaproteobacteria</taxon>
        <taxon>Rhodobacterales</taxon>
        <taxon>Paracoccaceae</taxon>
        <taxon>Thermohalobaculum</taxon>
    </lineage>
</organism>
<dbReference type="InterPro" id="IPR018391">
    <property type="entry name" value="PQQ_b-propeller_rpt"/>
</dbReference>
<accession>A0A8J7SED1</accession>
<dbReference type="Gene3D" id="2.130.10.10">
    <property type="entry name" value="YVTN repeat-like/Quinoprotein amine dehydrogenase"/>
    <property type="match status" value="1"/>
</dbReference>
<keyword evidence="3" id="KW-1185">Reference proteome</keyword>
<dbReference type="RefSeq" id="WP_200606027.1">
    <property type="nucleotide sequence ID" value="NZ_JAEHHL010000001.1"/>
</dbReference>
<dbReference type="Proteomes" id="UP000655420">
    <property type="component" value="Unassembled WGS sequence"/>
</dbReference>
<feature type="domain" description="Pyrrolo-quinoline quinone repeat" evidence="1">
    <location>
        <begin position="125"/>
        <end position="361"/>
    </location>
</feature>
<dbReference type="AlphaFoldDB" id="A0A8J7SED1"/>
<dbReference type="InterPro" id="IPR015943">
    <property type="entry name" value="WD40/YVTN_repeat-like_dom_sf"/>
</dbReference>
<sequence length="442" mass="45184">MRGEWRSVGAVARTTAMVIAAAALLSGCGLFDDEEILEGERIRLRSESSAAPSNFGGAALPQPREIRDWTQTNGSASHNSGHLAGPASLAVAWSRDIGAGSSSESAITSAPIVVGGVVYAMDAAAEVSALDAASGTEKWRVDLSPEGESGREGFGGGLAASGGRIFAATGFGEVVSLDPASGEIAWRTPLGAPVRAAPAAEAGLVVAVTRDNRAFGLDAETGTPVWRVPSVTSDAGVLGGASPSLAGGLAFLPFASGELIAIEARSGRRLWSAVLSGGRRGLARAAISDVTGDPVVVGPYVIAANQAGRMVAIDARSGQRAWTRSVGAQGPIWAAGDTVFVTTDDSKLMRISARDGTTIWETELQAFDDPEDREDPISYSGPVLVEGRLLITSSEGELIAFDGVGGEELSRIDLAGGSITGPVVSGDTIFVLTDRGTVQALR</sequence>
<dbReference type="PROSITE" id="PS51257">
    <property type="entry name" value="PROKAR_LIPOPROTEIN"/>
    <property type="match status" value="1"/>
</dbReference>
<dbReference type="SMART" id="SM00564">
    <property type="entry name" value="PQQ"/>
    <property type="match status" value="7"/>
</dbReference>
<name>A0A8J7SED1_9RHOB</name>
<evidence type="ECO:0000313" key="3">
    <source>
        <dbReference type="Proteomes" id="UP000655420"/>
    </source>
</evidence>
<dbReference type="Pfam" id="PF13360">
    <property type="entry name" value="PQQ_2"/>
    <property type="match status" value="1"/>
</dbReference>
<protein>
    <submittedName>
        <fullName evidence="2">PQQ-binding-like beta-propeller repeat protein</fullName>
    </submittedName>
</protein>
<dbReference type="EMBL" id="JAEHHL010000001">
    <property type="protein sequence ID" value="MBK0397820.1"/>
    <property type="molecule type" value="Genomic_DNA"/>
</dbReference>
<evidence type="ECO:0000259" key="1">
    <source>
        <dbReference type="Pfam" id="PF13360"/>
    </source>
</evidence>
<dbReference type="PANTHER" id="PTHR34512">
    <property type="entry name" value="CELL SURFACE PROTEIN"/>
    <property type="match status" value="1"/>
</dbReference>
<dbReference type="InterPro" id="IPR011047">
    <property type="entry name" value="Quinoprotein_ADH-like_sf"/>
</dbReference>
<dbReference type="InterPro" id="IPR002372">
    <property type="entry name" value="PQQ_rpt_dom"/>
</dbReference>
<dbReference type="SUPFAM" id="SSF50998">
    <property type="entry name" value="Quinoprotein alcohol dehydrogenase-like"/>
    <property type="match status" value="1"/>
</dbReference>